<evidence type="ECO:0000313" key="2">
    <source>
        <dbReference type="Proteomes" id="UP001163046"/>
    </source>
</evidence>
<dbReference type="AlphaFoldDB" id="A0A9W9ZQ97"/>
<comment type="caution">
    <text evidence="1">The sequence shown here is derived from an EMBL/GenBank/DDBJ whole genome shotgun (WGS) entry which is preliminary data.</text>
</comment>
<evidence type="ECO:0000313" key="1">
    <source>
        <dbReference type="EMBL" id="KAJ7384833.1"/>
    </source>
</evidence>
<gene>
    <name evidence="1" type="ORF">OS493_019510</name>
</gene>
<proteinExistence type="predicted"/>
<sequence length="117" mass="13474">MESLPPLSDDELLFNLNWMHNQANEVLPQVNMVGASPKPPIATRPWEKVGMEIYSIHGSDYLITTDYFSSFTEEYDLKKDTKAPLLILEYLWKSSLMVALSSCARHLNMQHCNTLLW</sequence>
<keyword evidence="2" id="KW-1185">Reference proteome</keyword>
<protein>
    <submittedName>
        <fullName evidence="1">Uncharacterized protein</fullName>
    </submittedName>
</protein>
<name>A0A9W9ZQ97_9CNID</name>
<dbReference type="EMBL" id="MU825884">
    <property type="protein sequence ID" value="KAJ7384833.1"/>
    <property type="molecule type" value="Genomic_DNA"/>
</dbReference>
<accession>A0A9W9ZQ97</accession>
<dbReference type="Proteomes" id="UP001163046">
    <property type="component" value="Unassembled WGS sequence"/>
</dbReference>
<organism evidence="1 2">
    <name type="scientific">Desmophyllum pertusum</name>
    <dbReference type="NCBI Taxonomy" id="174260"/>
    <lineage>
        <taxon>Eukaryota</taxon>
        <taxon>Metazoa</taxon>
        <taxon>Cnidaria</taxon>
        <taxon>Anthozoa</taxon>
        <taxon>Hexacorallia</taxon>
        <taxon>Scleractinia</taxon>
        <taxon>Caryophylliina</taxon>
        <taxon>Caryophylliidae</taxon>
        <taxon>Desmophyllum</taxon>
    </lineage>
</organism>
<reference evidence="1" key="1">
    <citation type="submission" date="2023-01" db="EMBL/GenBank/DDBJ databases">
        <title>Genome assembly of the deep-sea coral Lophelia pertusa.</title>
        <authorList>
            <person name="Herrera S."/>
            <person name="Cordes E."/>
        </authorList>
    </citation>
    <scope>NUCLEOTIDE SEQUENCE</scope>
    <source>
        <strain evidence="1">USNM1676648</strain>
        <tissue evidence="1">Polyp</tissue>
    </source>
</reference>
<dbReference type="OrthoDB" id="5984795at2759"/>